<evidence type="ECO:0000313" key="2">
    <source>
        <dbReference type="Proteomes" id="UP000015106"/>
    </source>
</evidence>
<organism evidence="1 2">
    <name type="scientific">Triticum urartu</name>
    <name type="common">Red wild einkorn</name>
    <name type="synonym">Crithodium urartu</name>
    <dbReference type="NCBI Taxonomy" id="4572"/>
    <lineage>
        <taxon>Eukaryota</taxon>
        <taxon>Viridiplantae</taxon>
        <taxon>Streptophyta</taxon>
        <taxon>Embryophyta</taxon>
        <taxon>Tracheophyta</taxon>
        <taxon>Spermatophyta</taxon>
        <taxon>Magnoliopsida</taxon>
        <taxon>Liliopsida</taxon>
        <taxon>Poales</taxon>
        <taxon>Poaceae</taxon>
        <taxon>BOP clade</taxon>
        <taxon>Pooideae</taxon>
        <taxon>Triticodae</taxon>
        <taxon>Triticeae</taxon>
        <taxon>Triticinae</taxon>
        <taxon>Triticum</taxon>
    </lineage>
</organism>
<reference evidence="1" key="2">
    <citation type="submission" date="2018-03" db="EMBL/GenBank/DDBJ databases">
        <title>The Triticum urartu genome reveals the dynamic nature of wheat genome evolution.</title>
        <authorList>
            <person name="Ling H."/>
            <person name="Ma B."/>
            <person name="Shi X."/>
            <person name="Liu H."/>
            <person name="Dong L."/>
            <person name="Sun H."/>
            <person name="Cao Y."/>
            <person name="Gao Q."/>
            <person name="Zheng S."/>
            <person name="Li Y."/>
            <person name="Yu Y."/>
            <person name="Du H."/>
            <person name="Qi M."/>
            <person name="Li Y."/>
            <person name="Yu H."/>
            <person name="Cui Y."/>
            <person name="Wang N."/>
            <person name="Chen C."/>
            <person name="Wu H."/>
            <person name="Zhao Y."/>
            <person name="Zhang J."/>
            <person name="Li Y."/>
            <person name="Zhou W."/>
            <person name="Zhang B."/>
            <person name="Hu W."/>
            <person name="Eijk M."/>
            <person name="Tang J."/>
            <person name="Witsenboer H."/>
            <person name="Zhao S."/>
            <person name="Li Z."/>
            <person name="Zhang A."/>
            <person name="Wang D."/>
            <person name="Liang C."/>
        </authorList>
    </citation>
    <scope>NUCLEOTIDE SEQUENCE [LARGE SCALE GENOMIC DNA]</scope>
    <source>
        <strain evidence="1">cv. G1812</strain>
    </source>
</reference>
<accession>A0A8R7Q4M4</accession>
<protein>
    <submittedName>
        <fullName evidence="1">Uncharacterized protein</fullName>
    </submittedName>
</protein>
<dbReference type="AlphaFoldDB" id="A0A8R7Q4M4"/>
<name>A0A8R7Q4M4_TRIUA</name>
<reference evidence="1" key="3">
    <citation type="submission" date="2022-06" db="UniProtKB">
        <authorList>
            <consortium name="EnsemblPlants"/>
        </authorList>
    </citation>
    <scope>IDENTIFICATION</scope>
</reference>
<dbReference type="EnsemblPlants" id="TuG1812G0400001650.01.T02">
    <property type="protein sequence ID" value="TuG1812G0400001650.01.T02"/>
    <property type="gene ID" value="TuG1812G0400001650.01"/>
</dbReference>
<dbReference type="Proteomes" id="UP000015106">
    <property type="component" value="Chromosome 4"/>
</dbReference>
<sequence length="40" mass="4577">MCIDYPPQRRYPNQIIVDTIIITSARTNLKCEAMKPSAKP</sequence>
<evidence type="ECO:0000313" key="1">
    <source>
        <dbReference type="EnsemblPlants" id="TuG1812G0400001650.01.T02"/>
    </source>
</evidence>
<keyword evidence="2" id="KW-1185">Reference proteome</keyword>
<reference evidence="2" key="1">
    <citation type="journal article" date="2013" name="Nature">
        <title>Draft genome of the wheat A-genome progenitor Triticum urartu.</title>
        <authorList>
            <person name="Ling H.Q."/>
            <person name="Zhao S."/>
            <person name="Liu D."/>
            <person name="Wang J."/>
            <person name="Sun H."/>
            <person name="Zhang C."/>
            <person name="Fan H."/>
            <person name="Li D."/>
            <person name="Dong L."/>
            <person name="Tao Y."/>
            <person name="Gao C."/>
            <person name="Wu H."/>
            <person name="Li Y."/>
            <person name="Cui Y."/>
            <person name="Guo X."/>
            <person name="Zheng S."/>
            <person name="Wang B."/>
            <person name="Yu K."/>
            <person name="Liang Q."/>
            <person name="Yang W."/>
            <person name="Lou X."/>
            <person name="Chen J."/>
            <person name="Feng M."/>
            <person name="Jian J."/>
            <person name="Zhang X."/>
            <person name="Luo G."/>
            <person name="Jiang Y."/>
            <person name="Liu J."/>
            <person name="Wang Z."/>
            <person name="Sha Y."/>
            <person name="Zhang B."/>
            <person name="Wu H."/>
            <person name="Tang D."/>
            <person name="Shen Q."/>
            <person name="Xue P."/>
            <person name="Zou S."/>
            <person name="Wang X."/>
            <person name="Liu X."/>
            <person name="Wang F."/>
            <person name="Yang Y."/>
            <person name="An X."/>
            <person name="Dong Z."/>
            <person name="Zhang K."/>
            <person name="Zhang X."/>
            <person name="Luo M.C."/>
            <person name="Dvorak J."/>
            <person name="Tong Y."/>
            <person name="Wang J."/>
            <person name="Yang H."/>
            <person name="Li Z."/>
            <person name="Wang D."/>
            <person name="Zhang A."/>
            <person name="Wang J."/>
        </authorList>
    </citation>
    <scope>NUCLEOTIDE SEQUENCE</scope>
    <source>
        <strain evidence="2">cv. G1812</strain>
    </source>
</reference>
<dbReference type="Gramene" id="TuG1812G0400001650.01.T02">
    <property type="protein sequence ID" value="TuG1812G0400001650.01.T02"/>
    <property type="gene ID" value="TuG1812G0400001650.01"/>
</dbReference>
<proteinExistence type="predicted"/>